<dbReference type="Proteomes" id="UP000271603">
    <property type="component" value="Chromosome"/>
</dbReference>
<feature type="domain" description="Alpha-L-rhamnosidase six-hairpin glycosidase" evidence="1">
    <location>
        <begin position="247"/>
        <end position="570"/>
    </location>
</feature>
<accession>A0A3S4FMC4</accession>
<evidence type="ECO:0000313" key="4">
    <source>
        <dbReference type="Proteomes" id="UP000271603"/>
    </source>
</evidence>
<dbReference type="SUPFAM" id="SSF48208">
    <property type="entry name" value="Six-hairpin glycosidases"/>
    <property type="match status" value="1"/>
</dbReference>
<dbReference type="InterPro" id="IPR008928">
    <property type="entry name" value="6-hairpin_glycosidase_sf"/>
</dbReference>
<dbReference type="Pfam" id="PF17389">
    <property type="entry name" value="Bac_rhamnosid6H"/>
    <property type="match status" value="1"/>
</dbReference>
<gene>
    <name evidence="3" type="ORF">NCTC9419_00318</name>
</gene>
<dbReference type="Pfam" id="PF21104">
    <property type="entry name" value="Glyco_hydro_78_N"/>
    <property type="match status" value="1"/>
</dbReference>
<name>A0A3S4FMC4_SERRU</name>
<dbReference type="InterPro" id="IPR012341">
    <property type="entry name" value="6hp_glycosidase-like_sf"/>
</dbReference>
<evidence type="ECO:0000259" key="1">
    <source>
        <dbReference type="Pfam" id="PF17389"/>
    </source>
</evidence>
<dbReference type="PANTHER" id="PTHR34987">
    <property type="entry name" value="C, PUTATIVE (AFU_ORTHOLOGUE AFUA_3G02880)-RELATED"/>
    <property type="match status" value="1"/>
</dbReference>
<feature type="domain" description="Glycosyl hydrolase family 78 alpha-rhamnosidase N-terminal" evidence="2">
    <location>
        <begin position="85"/>
        <end position="225"/>
    </location>
</feature>
<dbReference type="EMBL" id="LR134155">
    <property type="protein sequence ID" value="VEA68202.1"/>
    <property type="molecule type" value="Genomic_DNA"/>
</dbReference>
<dbReference type="Gene3D" id="1.50.10.10">
    <property type="match status" value="1"/>
</dbReference>
<dbReference type="GO" id="GO:0005975">
    <property type="term" value="P:carbohydrate metabolic process"/>
    <property type="evidence" value="ECO:0007669"/>
    <property type="project" value="InterPro"/>
</dbReference>
<protein>
    <submittedName>
        <fullName evidence="3">Bacterial alpha-L-rhamnosidase</fullName>
    </submittedName>
</protein>
<evidence type="ECO:0000259" key="2">
    <source>
        <dbReference type="Pfam" id="PF21104"/>
    </source>
</evidence>
<dbReference type="InterPro" id="IPR049164">
    <property type="entry name" value="Glyco_hydro_78_N"/>
</dbReference>
<dbReference type="PANTHER" id="PTHR34987:SF2">
    <property type="entry name" value="B, PUTATIVE (AFU_ORTHOLOGUE AFUA_7G05040)-RELATED"/>
    <property type="match status" value="1"/>
</dbReference>
<reference evidence="3 4" key="1">
    <citation type="submission" date="2018-12" db="EMBL/GenBank/DDBJ databases">
        <authorList>
            <consortium name="Pathogen Informatics"/>
        </authorList>
    </citation>
    <scope>NUCLEOTIDE SEQUENCE [LARGE SCALE GENOMIC DNA]</scope>
    <source>
        <strain evidence="3 4">NCTC9419</strain>
    </source>
</reference>
<proteinExistence type="predicted"/>
<dbReference type="AlphaFoldDB" id="A0A3S4FMC4"/>
<dbReference type="InterPro" id="IPR035396">
    <property type="entry name" value="Bac_rhamnosid6H"/>
</dbReference>
<organism evidence="3 4">
    <name type="scientific">Serratia rubidaea</name>
    <name type="common">Serratia marinorubra</name>
    <dbReference type="NCBI Taxonomy" id="61652"/>
    <lineage>
        <taxon>Bacteria</taxon>
        <taxon>Pseudomonadati</taxon>
        <taxon>Pseudomonadota</taxon>
        <taxon>Gammaproteobacteria</taxon>
        <taxon>Enterobacterales</taxon>
        <taxon>Yersiniaceae</taxon>
        <taxon>Serratia</taxon>
    </lineage>
</organism>
<evidence type="ECO:0000313" key="3">
    <source>
        <dbReference type="EMBL" id="VEA68202.1"/>
    </source>
</evidence>
<sequence length="577" mass="65376">MRLITFFLEKILRGFDLNRRDLITKTALMIVSCGFFFKKADSKESTRLSKSMLSGLRIKEYNNPEWISIAEKLKPTLIENTVQAVQLVNGISERNNILQYKMVSDGKRSLKSIGETPINAGDYFIVEFPHHVTGFLTFHMDWVGRGNDAPTRLRLIFGEVPSDVMEPLYPYNGTLSASWLPDEIINIDHLPADVTISRRHAYKYVKIEVMSGSKNYGVMFSNIHTVAVSSAGEDKQANTPGLSAKWERIEEISLRTLHECMQTTFEDGPRRDQRLWLGDLRLQALTNYLSFKNNNLVKRCLYLFAGLTNSDGFVTACVYEKPTPTAGEGVMLDYAALFGPTLADYYSATNDRQTLEHLLPVALKQITLITERYVNNDGVIQIPDRPFTFIDWQDGLDKQASMQGLMIYCCRRVKSLTELVGDNASSAKLESLIQHMTNAAMRYLWKSDSKLFVSGPNAQISWASQIWMVLAGIVDNQTGKDLLQRVMKMPQVITPLTPYLYHHLVSAFVTVGDKKSAHDVVLGYWGIMAEHGVDTFWEAFDPHNLKASPYGAMQINSYCHAWSCTPAYFIRSFFTRP</sequence>